<sequence>MFGTRSFMVREQLLVGALRTGGLLVRVDPDRHGELTTRPGARQATMGTGRDMGAGWIEVEPEALSGAGLALWVDVALARRG</sequence>
<accession>A0ABX5VQI3</accession>
<organism evidence="2 3">
    <name type="scientific">Georgenia wutianyii</name>
    <dbReference type="NCBI Taxonomy" id="2585135"/>
    <lineage>
        <taxon>Bacteria</taxon>
        <taxon>Bacillati</taxon>
        <taxon>Actinomycetota</taxon>
        <taxon>Actinomycetes</taxon>
        <taxon>Micrococcales</taxon>
        <taxon>Bogoriellaceae</taxon>
        <taxon>Georgenia</taxon>
    </lineage>
</organism>
<dbReference type="EMBL" id="CP040899">
    <property type="protein sequence ID" value="QDB80794.1"/>
    <property type="molecule type" value="Genomic_DNA"/>
</dbReference>
<evidence type="ECO:0000313" key="2">
    <source>
        <dbReference type="EMBL" id="QDB80794.1"/>
    </source>
</evidence>
<feature type="region of interest" description="Disordered" evidence="1">
    <location>
        <begin position="30"/>
        <end position="49"/>
    </location>
</feature>
<reference evidence="2 3" key="1">
    <citation type="submission" date="2019-05" db="EMBL/GenBank/DDBJ databases">
        <title>Georgenia *** sp. nov., and Georgenia *** sp. nov., isolated from the intestinal contents of plateau pika (Ochotona curzoniae) in the Qinghai-Tibet plateau of China.</title>
        <authorList>
            <person name="Tian Z."/>
        </authorList>
    </citation>
    <scope>NUCLEOTIDE SEQUENCE [LARGE SCALE GENOMIC DNA]</scope>
    <source>
        <strain evidence="2 3">Z294</strain>
    </source>
</reference>
<gene>
    <name evidence="2" type="ORF">FE251_10450</name>
</gene>
<name>A0ABX5VQI3_9MICO</name>
<evidence type="ECO:0000256" key="1">
    <source>
        <dbReference type="SAM" id="MobiDB-lite"/>
    </source>
</evidence>
<proteinExistence type="predicted"/>
<evidence type="ECO:0000313" key="3">
    <source>
        <dbReference type="Proteomes" id="UP000313948"/>
    </source>
</evidence>
<protein>
    <submittedName>
        <fullName evidence="2">TfoX/Sxy family protein</fullName>
    </submittedName>
</protein>
<keyword evidence="3" id="KW-1185">Reference proteome</keyword>
<dbReference type="Proteomes" id="UP000313948">
    <property type="component" value="Chromosome"/>
</dbReference>